<dbReference type="EMBL" id="CP126654">
    <property type="protein sequence ID" value="WJZ91009.1"/>
    <property type="molecule type" value="Genomic_DNA"/>
</dbReference>
<dbReference type="SUPFAM" id="SSF56672">
    <property type="entry name" value="DNA/RNA polymerases"/>
    <property type="match status" value="1"/>
</dbReference>
<sequence>MQEELNQFERSEVWELVPRPQNQSVIGTRWVFRNKTDENGIIFRNKARLVAQGFNQEEWIDYEETFAPVARLEAIRMLLAFACFKDFVLYQMDVKSAFLNGFINEKVYVEQPPSFKSFNFPNHVFKLKKALYGLKQAPRAWYERLSKFLLKKGFKMGKIDTTLFIKTKENDMLLVQI</sequence>
<evidence type="ECO:0000313" key="3">
    <source>
        <dbReference type="Proteomes" id="UP001227230"/>
    </source>
</evidence>
<accession>A0ABY9C7F4</accession>
<proteinExistence type="predicted"/>
<dbReference type="InterPro" id="IPR043502">
    <property type="entry name" value="DNA/RNA_pol_sf"/>
</dbReference>
<evidence type="ECO:0000313" key="2">
    <source>
        <dbReference type="EMBL" id="WJZ91009.1"/>
    </source>
</evidence>
<keyword evidence="3" id="KW-1185">Reference proteome</keyword>
<dbReference type="Pfam" id="PF07727">
    <property type="entry name" value="RVT_2"/>
    <property type="match status" value="1"/>
</dbReference>
<organism evidence="2 3">
    <name type="scientific">Vitis vinifera</name>
    <name type="common">Grape</name>
    <dbReference type="NCBI Taxonomy" id="29760"/>
    <lineage>
        <taxon>Eukaryota</taxon>
        <taxon>Viridiplantae</taxon>
        <taxon>Streptophyta</taxon>
        <taxon>Embryophyta</taxon>
        <taxon>Tracheophyta</taxon>
        <taxon>Spermatophyta</taxon>
        <taxon>Magnoliopsida</taxon>
        <taxon>eudicotyledons</taxon>
        <taxon>Gunneridae</taxon>
        <taxon>Pentapetalae</taxon>
        <taxon>rosids</taxon>
        <taxon>Vitales</taxon>
        <taxon>Vitaceae</taxon>
        <taxon>Viteae</taxon>
        <taxon>Vitis</taxon>
    </lineage>
</organism>
<dbReference type="InterPro" id="IPR013103">
    <property type="entry name" value="RVT_2"/>
</dbReference>
<feature type="domain" description="Reverse transcriptase Ty1/copia-type" evidence="1">
    <location>
        <begin position="12"/>
        <end position="176"/>
    </location>
</feature>
<name>A0ABY9C7F4_VITVI</name>
<reference evidence="2 3" key="1">
    <citation type="journal article" date="2023" name="Hortic Res">
        <title>The complete reference genome for grapevine (Vitis vinifera L.) genetics and breeding.</title>
        <authorList>
            <person name="Shi X."/>
            <person name="Cao S."/>
            <person name="Wang X."/>
            <person name="Huang S."/>
            <person name="Wang Y."/>
            <person name="Liu Z."/>
            <person name="Liu W."/>
            <person name="Leng X."/>
            <person name="Peng Y."/>
            <person name="Wang N."/>
            <person name="Wang Y."/>
            <person name="Ma Z."/>
            <person name="Xu X."/>
            <person name="Zhang F."/>
            <person name="Xue H."/>
            <person name="Zhong H."/>
            <person name="Wang Y."/>
            <person name="Zhang K."/>
            <person name="Velt A."/>
            <person name="Avia K."/>
            <person name="Holtgrawe D."/>
            <person name="Grimplet J."/>
            <person name="Matus J.T."/>
            <person name="Ware D."/>
            <person name="Wu X."/>
            <person name="Wang H."/>
            <person name="Liu C."/>
            <person name="Fang Y."/>
            <person name="Rustenholz C."/>
            <person name="Cheng Z."/>
            <person name="Xiao H."/>
            <person name="Zhou Y."/>
        </authorList>
    </citation>
    <scope>NUCLEOTIDE SEQUENCE [LARGE SCALE GENOMIC DNA]</scope>
    <source>
        <strain evidence="3">cv. Pinot noir / PN40024</strain>
        <tissue evidence="2">Leaf</tissue>
    </source>
</reference>
<dbReference type="Proteomes" id="UP001227230">
    <property type="component" value="Chromosome 7"/>
</dbReference>
<gene>
    <name evidence="2" type="ORF">VitviT2T_010121</name>
</gene>
<evidence type="ECO:0000259" key="1">
    <source>
        <dbReference type="Pfam" id="PF07727"/>
    </source>
</evidence>
<protein>
    <recommendedName>
        <fullName evidence="1">Reverse transcriptase Ty1/copia-type domain-containing protein</fullName>
    </recommendedName>
</protein>